<name>A0A098BMN8_9NOCA</name>
<gene>
    <name evidence="1" type="ORF">RHRU231_450148</name>
</gene>
<dbReference type="Proteomes" id="UP000042997">
    <property type="component" value="Unassembled WGS sequence"/>
</dbReference>
<evidence type="ECO:0000313" key="1">
    <source>
        <dbReference type="EMBL" id="CDZ88981.1"/>
    </source>
</evidence>
<reference evidence="1 2" key="1">
    <citation type="journal article" date="2014" name="Genome Announc.">
        <title>Draft Genome Sequence of Propane- and Butane-Oxidizing Actinobacterium Rhodococcus ruber IEGM 231.</title>
        <authorList>
            <person name="Ivshina I.B."/>
            <person name="Kuyukina M.S."/>
            <person name="Krivoruchko A.V."/>
            <person name="Barbe V."/>
            <person name="Fischer C."/>
        </authorList>
    </citation>
    <scope>NUCLEOTIDE SEQUENCE [LARGE SCALE GENOMIC DNA]</scope>
</reference>
<organism evidence="1 2">
    <name type="scientific">Rhodococcus ruber</name>
    <dbReference type="NCBI Taxonomy" id="1830"/>
    <lineage>
        <taxon>Bacteria</taxon>
        <taxon>Bacillati</taxon>
        <taxon>Actinomycetota</taxon>
        <taxon>Actinomycetes</taxon>
        <taxon>Mycobacteriales</taxon>
        <taxon>Nocardiaceae</taxon>
        <taxon>Rhodococcus</taxon>
    </lineage>
</organism>
<dbReference type="EMBL" id="CCSD01000056">
    <property type="protein sequence ID" value="CDZ88981.1"/>
    <property type="molecule type" value="Genomic_DNA"/>
</dbReference>
<sequence>MTDLTFTLEEDTPQAWRDLIGALVKLSKYPSDCVSPFHCEHDTLTVNSDPGCFSSDELAELEKLGFFAGSEYDDQAFTSFRFGSA</sequence>
<dbReference type="OrthoDB" id="4558247at2"/>
<evidence type="ECO:0000313" key="2">
    <source>
        <dbReference type="Proteomes" id="UP000042997"/>
    </source>
</evidence>
<dbReference type="AlphaFoldDB" id="A0A098BMN8"/>
<proteinExistence type="predicted"/>
<accession>A0A098BMN8</accession>
<dbReference type="RefSeq" id="WP_040272051.1">
    <property type="nucleotide sequence ID" value="NZ_JAPWIU010000038.1"/>
</dbReference>
<protein>
    <submittedName>
        <fullName evidence="1">Uncharacterized protein</fullName>
    </submittedName>
</protein>